<comment type="caution">
    <text evidence="2">The sequence shown here is derived from an EMBL/GenBank/DDBJ whole genome shotgun (WGS) entry which is preliminary data.</text>
</comment>
<evidence type="ECO:0008006" key="4">
    <source>
        <dbReference type="Google" id="ProtNLM"/>
    </source>
</evidence>
<evidence type="ECO:0000313" key="2">
    <source>
        <dbReference type="EMBL" id="MBB4808052.1"/>
    </source>
</evidence>
<reference evidence="2 3" key="1">
    <citation type="submission" date="2020-08" db="EMBL/GenBank/DDBJ databases">
        <title>Functional genomics of gut bacteria from endangered species of beetles.</title>
        <authorList>
            <person name="Carlos-Shanley C."/>
        </authorList>
    </citation>
    <scope>NUCLEOTIDE SEQUENCE [LARGE SCALE GENOMIC DNA]</scope>
    <source>
        <strain evidence="2 3">S00151</strain>
    </source>
</reference>
<keyword evidence="1" id="KW-0732">Signal</keyword>
<dbReference type="EMBL" id="JACHLE010000006">
    <property type="protein sequence ID" value="MBB4808052.1"/>
    <property type="molecule type" value="Genomic_DNA"/>
</dbReference>
<sequence>MKLLLSLLTGLCLFFQSADIEALRNSYAKANQSVTNTQSFIDLTEKQSSSDAVTSAYKAAAKIMEARITKEKGKRKSFVKSGATSLENIIKSNPNNAELRLIRLSVQENLPKIVGYHSSMKDDKTFILNSYSKQNTGLKNYIKKFASQSKTFTAADRALLK</sequence>
<gene>
    <name evidence="2" type="ORF">HNP38_003392</name>
</gene>
<feature type="signal peptide" evidence="1">
    <location>
        <begin position="1"/>
        <end position="18"/>
    </location>
</feature>
<dbReference type="RefSeq" id="WP_184191572.1">
    <property type="nucleotide sequence ID" value="NZ_JACHLE010000006.1"/>
</dbReference>
<organism evidence="2 3">
    <name type="scientific">Chryseobacterium defluvii</name>
    <dbReference type="NCBI Taxonomy" id="160396"/>
    <lineage>
        <taxon>Bacteria</taxon>
        <taxon>Pseudomonadati</taxon>
        <taxon>Bacteroidota</taxon>
        <taxon>Flavobacteriia</taxon>
        <taxon>Flavobacteriales</taxon>
        <taxon>Weeksellaceae</taxon>
        <taxon>Chryseobacterium group</taxon>
        <taxon>Chryseobacterium</taxon>
    </lineage>
</organism>
<protein>
    <recommendedName>
        <fullName evidence="4">DUF4142 domain-containing protein</fullName>
    </recommendedName>
</protein>
<proteinExistence type="predicted"/>
<keyword evidence="3" id="KW-1185">Reference proteome</keyword>
<evidence type="ECO:0000256" key="1">
    <source>
        <dbReference type="SAM" id="SignalP"/>
    </source>
</evidence>
<dbReference type="Proteomes" id="UP000592180">
    <property type="component" value="Unassembled WGS sequence"/>
</dbReference>
<evidence type="ECO:0000313" key="3">
    <source>
        <dbReference type="Proteomes" id="UP000592180"/>
    </source>
</evidence>
<accession>A0A840KMI1</accession>
<name>A0A840KMI1_9FLAO</name>
<dbReference type="AlphaFoldDB" id="A0A840KMI1"/>
<feature type="chain" id="PRO_5032516504" description="DUF4142 domain-containing protein" evidence="1">
    <location>
        <begin position="19"/>
        <end position="161"/>
    </location>
</feature>